<gene>
    <name evidence="10" type="ORF">MIND_00139800</name>
</gene>
<sequence>MSDANQDLKFVIDAENPYNYQPQGFHPIHIGDSFSDGRYTVLHKLGHGKSSTIWVVHDANDNSLKSLKVVAAWRSDTEVQVLRHLEANFDEQEEGSQHVARMFDAFIHEGPNGRHQCIVGEVLGPNLASYVGNFWASERFPPEMVRRMFGQIALGVRYLHKRDVAHGDLHQGNILLRLPITWRTASDVEQDLGVAGEHEYGADLTSPHQPRYLVPGMCDDPYLLQLCLRQPHIKICDFSESSIPTLTDPPYLASPLILRPPEAILGFLEHPTLQSDIWALAVLCHLLFANGRSLFYRGDKMLLDMVLNLGKLPEELWTSWPGHTDFDDQGRAIRGPNVSIFLKFGFETIPEGKERKVLETLLRSMVCYDTQKRLTAEQVVVSEWVAEYCRPQMGPEVTYVVENMDE</sequence>
<dbReference type="RefSeq" id="XP_037226237.1">
    <property type="nucleotide sequence ID" value="XM_037358327.1"/>
</dbReference>
<dbReference type="GO" id="GO:0005524">
    <property type="term" value="F:ATP binding"/>
    <property type="evidence" value="ECO:0007669"/>
    <property type="project" value="UniProtKB-KW"/>
</dbReference>
<dbReference type="Gene3D" id="1.10.510.10">
    <property type="entry name" value="Transferase(Phosphotransferase) domain 1"/>
    <property type="match status" value="1"/>
</dbReference>
<organism evidence="10 11">
    <name type="scientific">Mycena indigotica</name>
    <dbReference type="NCBI Taxonomy" id="2126181"/>
    <lineage>
        <taxon>Eukaryota</taxon>
        <taxon>Fungi</taxon>
        <taxon>Dikarya</taxon>
        <taxon>Basidiomycota</taxon>
        <taxon>Agaricomycotina</taxon>
        <taxon>Agaricomycetes</taxon>
        <taxon>Agaricomycetidae</taxon>
        <taxon>Agaricales</taxon>
        <taxon>Marasmiineae</taxon>
        <taxon>Mycenaceae</taxon>
        <taxon>Mycena</taxon>
    </lineage>
</organism>
<dbReference type="PANTHER" id="PTHR47634:SF9">
    <property type="entry name" value="PROTEIN KINASE DOMAIN-CONTAINING PROTEIN-RELATED"/>
    <property type="match status" value="1"/>
</dbReference>
<keyword evidence="2" id="KW-0723">Serine/threonine-protein kinase</keyword>
<dbReference type="InterPro" id="IPR000719">
    <property type="entry name" value="Prot_kinase_dom"/>
</dbReference>
<dbReference type="OrthoDB" id="5979581at2759"/>
<evidence type="ECO:0000256" key="8">
    <source>
        <dbReference type="ARBA" id="ARBA00048679"/>
    </source>
</evidence>
<dbReference type="GeneID" id="59340843"/>
<evidence type="ECO:0000313" key="10">
    <source>
        <dbReference type="EMBL" id="KAF7316214.1"/>
    </source>
</evidence>
<evidence type="ECO:0000259" key="9">
    <source>
        <dbReference type="PROSITE" id="PS50011"/>
    </source>
</evidence>
<dbReference type="PANTHER" id="PTHR47634">
    <property type="entry name" value="PROTEIN KINASE DOMAIN-CONTAINING PROTEIN-RELATED"/>
    <property type="match status" value="1"/>
</dbReference>
<dbReference type="InterPro" id="IPR011009">
    <property type="entry name" value="Kinase-like_dom_sf"/>
</dbReference>
<evidence type="ECO:0000256" key="5">
    <source>
        <dbReference type="ARBA" id="ARBA00022777"/>
    </source>
</evidence>
<dbReference type="EC" id="2.7.11.1" evidence="1"/>
<dbReference type="AlphaFoldDB" id="A0A8H6WEZ2"/>
<dbReference type="SUPFAM" id="SSF56112">
    <property type="entry name" value="Protein kinase-like (PK-like)"/>
    <property type="match status" value="1"/>
</dbReference>
<reference evidence="10" key="1">
    <citation type="submission" date="2020-05" db="EMBL/GenBank/DDBJ databases">
        <title>Mycena genomes resolve the evolution of fungal bioluminescence.</title>
        <authorList>
            <person name="Tsai I.J."/>
        </authorList>
    </citation>
    <scope>NUCLEOTIDE SEQUENCE</scope>
    <source>
        <strain evidence="10">171206Taipei</strain>
    </source>
</reference>
<evidence type="ECO:0000313" key="11">
    <source>
        <dbReference type="Proteomes" id="UP000636479"/>
    </source>
</evidence>
<accession>A0A8H6WEZ2</accession>
<evidence type="ECO:0000256" key="1">
    <source>
        <dbReference type="ARBA" id="ARBA00012513"/>
    </source>
</evidence>
<dbReference type="SMART" id="SM00220">
    <property type="entry name" value="S_TKc"/>
    <property type="match status" value="1"/>
</dbReference>
<evidence type="ECO:0000256" key="7">
    <source>
        <dbReference type="ARBA" id="ARBA00047899"/>
    </source>
</evidence>
<dbReference type="Gene3D" id="3.30.200.20">
    <property type="entry name" value="Phosphorylase Kinase, domain 1"/>
    <property type="match status" value="1"/>
</dbReference>
<evidence type="ECO:0000256" key="3">
    <source>
        <dbReference type="ARBA" id="ARBA00022679"/>
    </source>
</evidence>
<protein>
    <recommendedName>
        <fullName evidence="1">non-specific serine/threonine protein kinase</fullName>
        <ecNumber evidence="1">2.7.11.1</ecNumber>
    </recommendedName>
</protein>
<dbReference type="GO" id="GO:0050684">
    <property type="term" value="P:regulation of mRNA processing"/>
    <property type="evidence" value="ECO:0007669"/>
    <property type="project" value="TreeGrafter"/>
</dbReference>
<name>A0A8H6WEZ2_9AGAR</name>
<evidence type="ECO:0000256" key="4">
    <source>
        <dbReference type="ARBA" id="ARBA00022741"/>
    </source>
</evidence>
<dbReference type="InterPro" id="IPR051334">
    <property type="entry name" value="SRPK"/>
</dbReference>
<dbReference type="GO" id="GO:0000245">
    <property type="term" value="P:spliceosomal complex assembly"/>
    <property type="evidence" value="ECO:0007669"/>
    <property type="project" value="TreeGrafter"/>
</dbReference>
<feature type="domain" description="Protein kinase" evidence="9">
    <location>
        <begin position="39"/>
        <end position="385"/>
    </location>
</feature>
<keyword evidence="5 10" id="KW-0418">Kinase</keyword>
<comment type="catalytic activity">
    <reaction evidence="7">
        <text>L-threonyl-[protein] + ATP = O-phospho-L-threonyl-[protein] + ADP + H(+)</text>
        <dbReference type="Rhea" id="RHEA:46608"/>
        <dbReference type="Rhea" id="RHEA-COMP:11060"/>
        <dbReference type="Rhea" id="RHEA-COMP:11605"/>
        <dbReference type="ChEBI" id="CHEBI:15378"/>
        <dbReference type="ChEBI" id="CHEBI:30013"/>
        <dbReference type="ChEBI" id="CHEBI:30616"/>
        <dbReference type="ChEBI" id="CHEBI:61977"/>
        <dbReference type="ChEBI" id="CHEBI:456216"/>
        <dbReference type="EC" id="2.7.11.1"/>
    </reaction>
</comment>
<proteinExistence type="predicted"/>
<dbReference type="EMBL" id="JACAZF010000001">
    <property type="protein sequence ID" value="KAF7316214.1"/>
    <property type="molecule type" value="Genomic_DNA"/>
</dbReference>
<keyword evidence="4" id="KW-0547">Nucleotide-binding</keyword>
<dbReference type="Proteomes" id="UP000636479">
    <property type="component" value="Unassembled WGS sequence"/>
</dbReference>
<keyword evidence="6" id="KW-0067">ATP-binding</keyword>
<keyword evidence="11" id="KW-1185">Reference proteome</keyword>
<comment type="caution">
    <text evidence="10">The sequence shown here is derived from an EMBL/GenBank/DDBJ whole genome shotgun (WGS) entry which is preliminary data.</text>
</comment>
<dbReference type="GO" id="GO:0004674">
    <property type="term" value="F:protein serine/threonine kinase activity"/>
    <property type="evidence" value="ECO:0007669"/>
    <property type="project" value="UniProtKB-KW"/>
</dbReference>
<comment type="catalytic activity">
    <reaction evidence="8">
        <text>L-seryl-[protein] + ATP = O-phospho-L-seryl-[protein] + ADP + H(+)</text>
        <dbReference type="Rhea" id="RHEA:17989"/>
        <dbReference type="Rhea" id="RHEA-COMP:9863"/>
        <dbReference type="Rhea" id="RHEA-COMP:11604"/>
        <dbReference type="ChEBI" id="CHEBI:15378"/>
        <dbReference type="ChEBI" id="CHEBI:29999"/>
        <dbReference type="ChEBI" id="CHEBI:30616"/>
        <dbReference type="ChEBI" id="CHEBI:83421"/>
        <dbReference type="ChEBI" id="CHEBI:456216"/>
        <dbReference type="EC" id="2.7.11.1"/>
    </reaction>
</comment>
<dbReference type="PROSITE" id="PS50011">
    <property type="entry name" value="PROTEIN_KINASE_DOM"/>
    <property type="match status" value="1"/>
</dbReference>
<dbReference type="Pfam" id="PF00069">
    <property type="entry name" value="Pkinase"/>
    <property type="match status" value="1"/>
</dbReference>
<keyword evidence="3" id="KW-0808">Transferase</keyword>
<evidence type="ECO:0000256" key="2">
    <source>
        <dbReference type="ARBA" id="ARBA00022527"/>
    </source>
</evidence>
<evidence type="ECO:0000256" key="6">
    <source>
        <dbReference type="ARBA" id="ARBA00022840"/>
    </source>
</evidence>